<evidence type="ECO:0000256" key="4">
    <source>
        <dbReference type="ARBA" id="ARBA00023136"/>
    </source>
</evidence>
<dbReference type="VEuPathDB" id="FungiDB:GGTG_06660"/>
<sequence length="307" mass="32593">MDASASHNCPRDTPLFSVMSRKVSVTAFDGSFAPLGRPTERSPLPWYSNRQYFLASWLDVSIWKAAILELVGTTCQVFISGQFAATIIGYGTPQIGGYIGIFNIFLVSTFIYATAAGSGGHLNQAITLSAILSGICPLARGTLYMVAQTIGSGIAGGLLRGVWGYERSVKNFGGGCFLDPAHVTYGQAFLNEFFSSFVLLFLAYGVGLDPRQAALFGPRLGPLLVGVSLGIVTFATSGMAPGYAGAQINPARCLAYGIARGDLSDQWVWWFGPAAAAVLIAILYNLIPPHHADSQENTKTVPAPLPK</sequence>
<evidence type="ECO:0000256" key="6">
    <source>
        <dbReference type="SAM" id="Phobius"/>
    </source>
</evidence>
<evidence type="ECO:0000256" key="3">
    <source>
        <dbReference type="ARBA" id="ARBA00022989"/>
    </source>
</evidence>
<dbReference type="Pfam" id="PF00230">
    <property type="entry name" value="MIP"/>
    <property type="match status" value="1"/>
</dbReference>
<reference evidence="7" key="3">
    <citation type="submission" date="2010-09" db="EMBL/GenBank/DDBJ databases">
        <title>Annotation of Gaeumannomyces graminis var. tritici R3-111a-1.</title>
        <authorList>
            <consortium name="The Broad Institute Genome Sequencing Platform"/>
            <person name="Ma L.-J."/>
            <person name="Dead R."/>
            <person name="Young S.K."/>
            <person name="Zeng Q."/>
            <person name="Gargeya S."/>
            <person name="Fitzgerald M."/>
            <person name="Haas B."/>
            <person name="Abouelleil A."/>
            <person name="Alvarado L."/>
            <person name="Arachchi H.M."/>
            <person name="Berlin A."/>
            <person name="Brown A."/>
            <person name="Chapman S.B."/>
            <person name="Chen Z."/>
            <person name="Dunbar C."/>
            <person name="Freedman E."/>
            <person name="Gearin G."/>
            <person name="Gellesch M."/>
            <person name="Goldberg J."/>
            <person name="Griggs A."/>
            <person name="Gujja S."/>
            <person name="Heiman D."/>
            <person name="Howarth C."/>
            <person name="Larson L."/>
            <person name="Lui A."/>
            <person name="MacDonald P.J.P."/>
            <person name="Mehta T."/>
            <person name="Montmayeur A."/>
            <person name="Murphy C."/>
            <person name="Neiman D."/>
            <person name="Pearson M."/>
            <person name="Priest M."/>
            <person name="Roberts A."/>
            <person name="Saif S."/>
            <person name="Shea T."/>
            <person name="Shenoy N."/>
            <person name="Sisk P."/>
            <person name="Stolte C."/>
            <person name="Sykes S."/>
            <person name="Yandava C."/>
            <person name="Wortman J."/>
            <person name="Nusbaum C."/>
            <person name="Birren B."/>
        </authorList>
    </citation>
    <scope>NUCLEOTIDE SEQUENCE</scope>
    <source>
        <strain evidence="7">R3-111a-1</strain>
    </source>
</reference>
<dbReference type="Proteomes" id="UP000006039">
    <property type="component" value="Unassembled WGS sequence"/>
</dbReference>
<evidence type="ECO:0008006" key="10">
    <source>
        <dbReference type="Google" id="ProtNLM"/>
    </source>
</evidence>
<evidence type="ECO:0000256" key="1">
    <source>
        <dbReference type="ARBA" id="ARBA00004141"/>
    </source>
</evidence>
<dbReference type="GeneID" id="20347118"/>
<keyword evidence="9" id="KW-1185">Reference proteome</keyword>
<feature type="transmembrane region" description="Helical" evidence="6">
    <location>
        <begin position="95"/>
        <end position="113"/>
    </location>
</feature>
<organism evidence="7">
    <name type="scientific">Gaeumannomyces tritici (strain R3-111a-1)</name>
    <name type="common">Wheat and barley take-all root rot fungus</name>
    <name type="synonym">Gaeumannomyces graminis var. tritici</name>
    <dbReference type="NCBI Taxonomy" id="644352"/>
    <lineage>
        <taxon>Eukaryota</taxon>
        <taxon>Fungi</taxon>
        <taxon>Dikarya</taxon>
        <taxon>Ascomycota</taxon>
        <taxon>Pezizomycotina</taxon>
        <taxon>Sordariomycetes</taxon>
        <taxon>Sordariomycetidae</taxon>
        <taxon>Magnaporthales</taxon>
        <taxon>Magnaporthaceae</taxon>
        <taxon>Gaeumannomyces</taxon>
    </lineage>
</organism>
<dbReference type="OrthoDB" id="3222at2759"/>
<evidence type="ECO:0000313" key="9">
    <source>
        <dbReference type="Proteomes" id="UP000006039"/>
    </source>
</evidence>
<keyword evidence="2 5" id="KW-0812">Transmembrane</keyword>
<dbReference type="GO" id="GO:0016020">
    <property type="term" value="C:membrane"/>
    <property type="evidence" value="ECO:0007669"/>
    <property type="project" value="UniProtKB-SubCell"/>
</dbReference>
<reference evidence="9" key="1">
    <citation type="submission" date="2010-07" db="EMBL/GenBank/DDBJ databases">
        <title>The genome sequence of Gaeumannomyces graminis var. tritici strain R3-111a-1.</title>
        <authorList>
            <consortium name="The Broad Institute Genome Sequencing Platform"/>
            <person name="Ma L.-J."/>
            <person name="Dead R."/>
            <person name="Young S."/>
            <person name="Zeng Q."/>
            <person name="Koehrsen M."/>
            <person name="Alvarado L."/>
            <person name="Berlin A."/>
            <person name="Chapman S.B."/>
            <person name="Chen Z."/>
            <person name="Freedman E."/>
            <person name="Gellesch M."/>
            <person name="Goldberg J."/>
            <person name="Griggs A."/>
            <person name="Gujja S."/>
            <person name="Heilman E.R."/>
            <person name="Heiman D."/>
            <person name="Hepburn T."/>
            <person name="Howarth C."/>
            <person name="Jen D."/>
            <person name="Larson L."/>
            <person name="Mehta T."/>
            <person name="Neiman D."/>
            <person name="Pearson M."/>
            <person name="Roberts A."/>
            <person name="Saif S."/>
            <person name="Shea T."/>
            <person name="Shenoy N."/>
            <person name="Sisk P."/>
            <person name="Stolte C."/>
            <person name="Sykes S."/>
            <person name="Walk T."/>
            <person name="White J."/>
            <person name="Yandava C."/>
            <person name="Haas B."/>
            <person name="Nusbaum C."/>
            <person name="Birren B."/>
        </authorList>
    </citation>
    <scope>NUCLEOTIDE SEQUENCE [LARGE SCALE GENOMIC DNA]</scope>
    <source>
        <strain evidence="9">R3-111a-1</strain>
    </source>
</reference>
<feature type="transmembrane region" description="Helical" evidence="6">
    <location>
        <begin position="188"/>
        <end position="208"/>
    </location>
</feature>
<protein>
    <recommendedName>
        <fullName evidence="10">Aquaporin-like protein</fullName>
    </recommendedName>
</protein>
<reference evidence="8" key="4">
    <citation type="journal article" date="2015" name="G3 (Bethesda)">
        <title>Genome sequences of three phytopathogenic species of the Magnaporthaceae family of fungi.</title>
        <authorList>
            <person name="Okagaki L.H."/>
            <person name="Nunes C.C."/>
            <person name="Sailsbery J."/>
            <person name="Clay B."/>
            <person name="Brown D."/>
            <person name="John T."/>
            <person name="Oh Y."/>
            <person name="Young N."/>
            <person name="Fitzgerald M."/>
            <person name="Haas B.J."/>
            <person name="Zeng Q."/>
            <person name="Young S."/>
            <person name="Adiconis X."/>
            <person name="Fan L."/>
            <person name="Levin J.Z."/>
            <person name="Mitchell T.K."/>
            <person name="Okubara P.A."/>
            <person name="Farman M.L."/>
            <person name="Kohn L.M."/>
            <person name="Birren B."/>
            <person name="Ma L.-J."/>
            <person name="Dean R.A."/>
        </authorList>
    </citation>
    <scope>NUCLEOTIDE SEQUENCE</scope>
    <source>
        <strain evidence="8">R3-111a-1</strain>
    </source>
</reference>
<dbReference type="STRING" id="644352.J3NZG1"/>
<evidence type="ECO:0000256" key="2">
    <source>
        <dbReference type="ARBA" id="ARBA00022692"/>
    </source>
</evidence>
<dbReference type="eggNOG" id="KOG0223">
    <property type="taxonomic scope" value="Eukaryota"/>
</dbReference>
<dbReference type="EMBL" id="GL385397">
    <property type="protein sequence ID" value="EJT76744.1"/>
    <property type="molecule type" value="Genomic_DNA"/>
</dbReference>
<dbReference type="SUPFAM" id="SSF81338">
    <property type="entry name" value="Aquaporin-like"/>
    <property type="match status" value="1"/>
</dbReference>
<dbReference type="EnsemblFungi" id="EJT76744">
    <property type="protein sequence ID" value="EJT76744"/>
    <property type="gene ID" value="GGTG_06660"/>
</dbReference>
<accession>J3NZG1</accession>
<dbReference type="Gene3D" id="1.20.1080.10">
    <property type="entry name" value="Glycerol uptake facilitator protein"/>
    <property type="match status" value="1"/>
</dbReference>
<dbReference type="PANTHER" id="PTHR47002:SF2">
    <property type="entry name" value="AQUAPORIN AQPAE.A-LIKE"/>
    <property type="match status" value="1"/>
</dbReference>
<keyword evidence="3 6" id="KW-1133">Transmembrane helix</keyword>
<dbReference type="RefSeq" id="XP_009222744.1">
    <property type="nucleotide sequence ID" value="XM_009224480.1"/>
</dbReference>
<dbReference type="GO" id="GO:0015267">
    <property type="term" value="F:channel activity"/>
    <property type="evidence" value="ECO:0007669"/>
    <property type="project" value="InterPro"/>
</dbReference>
<keyword evidence="5" id="KW-0813">Transport</keyword>
<reference evidence="8" key="5">
    <citation type="submission" date="2018-04" db="UniProtKB">
        <authorList>
            <consortium name="EnsemblFungi"/>
        </authorList>
    </citation>
    <scope>IDENTIFICATION</scope>
    <source>
        <strain evidence="8">R3-111a-1</strain>
    </source>
</reference>
<reference evidence="7" key="2">
    <citation type="submission" date="2010-07" db="EMBL/GenBank/DDBJ databases">
        <authorList>
            <consortium name="The Broad Institute Genome Sequencing Platform"/>
            <consortium name="Broad Institute Genome Sequencing Center for Infectious Disease"/>
            <person name="Ma L.-J."/>
            <person name="Dead R."/>
            <person name="Young S."/>
            <person name="Zeng Q."/>
            <person name="Koehrsen M."/>
            <person name="Alvarado L."/>
            <person name="Berlin A."/>
            <person name="Chapman S.B."/>
            <person name="Chen Z."/>
            <person name="Freedman E."/>
            <person name="Gellesch M."/>
            <person name="Goldberg J."/>
            <person name="Griggs A."/>
            <person name="Gujja S."/>
            <person name="Heilman E.R."/>
            <person name="Heiman D."/>
            <person name="Hepburn T."/>
            <person name="Howarth C."/>
            <person name="Jen D."/>
            <person name="Larson L."/>
            <person name="Mehta T."/>
            <person name="Neiman D."/>
            <person name="Pearson M."/>
            <person name="Roberts A."/>
            <person name="Saif S."/>
            <person name="Shea T."/>
            <person name="Shenoy N."/>
            <person name="Sisk P."/>
            <person name="Stolte C."/>
            <person name="Sykes S."/>
            <person name="Walk T."/>
            <person name="White J."/>
            <person name="Yandava C."/>
            <person name="Haas B."/>
            <person name="Nusbaum C."/>
            <person name="Birren B."/>
        </authorList>
    </citation>
    <scope>NUCLEOTIDE SEQUENCE</scope>
    <source>
        <strain evidence="7">R3-111a-1</strain>
    </source>
</reference>
<evidence type="ECO:0000256" key="5">
    <source>
        <dbReference type="RuleBase" id="RU000477"/>
    </source>
</evidence>
<keyword evidence="4 6" id="KW-0472">Membrane</keyword>
<dbReference type="PANTHER" id="PTHR47002">
    <property type="entry name" value="AQUAPORIN-LIKE"/>
    <property type="match status" value="1"/>
</dbReference>
<comment type="similarity">
    <text evidence="5">Belongs to the MIP/aquaporin (TC 1.A.8) family.</text>
</comment>
<evidence type="ECO:0000313" key="7">
    <source>
        <dbReference type="EMBL" id="EJT76744.1"/>
    </source>
</evidence>
<comment type="subcellular location">
    <subcellularLocation>
        <location evidence="1">Membrane</location>
        <topology evidence="1">Multi-pass membrane protein</topology>
    </subcellularLocation>
</comment>
<feature type="transmembrane region" description="Helical" evidence="6">
    <location>
        <begin position="220"/>
        <end position="240"/>
    </location>
</feature>
<dbReference type="PRINTS" id="PR00783">
    <property type="entry name" value="MINTRINSICP"/>
</dbReference>
<dbReference type="InterPro" id="IPR000425">
    <property type="entry name" value="MIP"/>
</dbReference>
<dbReference type="HOGENOM" id="CLU_020019_5_1_1"/>
<feature type="transmembrane region" description="Helical" evidence="6">
    <location>
        <begin position="267"/>
        <end position="287"/>
    </location>
</feature>
<dbReference type="AlphaFoldDB" id="J3NZG1"/>
<dbReference type="InterPro" id="IPR023271">
    <property type="entry name" value="Aquaporin-like"/>
</dbReference>
<name>J3NZG1_GAET3</name>
<gene>
    <name evidence="8" type="primary">20347118</name>
    <name evidence="7" type="ORF">GGTG_06660</name>
</gene>
<proteinExistence type="inferred from homology"/>
<evidence type="ECO:0000313" key="8">
    <source>
        <dbReference type="EnsemblFungi" id="EJT76744"/>
    </source>
</evidence>